<dbReference type="EMBL" id="MK368614">
    <property type="protein sequence ID" value="QAU04249.1"/>
    <property type="molecule type" value="Genomic_DNA"/>
</dbReference>
<reference evidence="1 2" key="1">
    <citation type="submission" date="2019-01" db="EMBL/GenBank/DDBJ databases">
        <authorList>
            <person name="Le T.S."/>
            <person name="Kurtboke I."/>
        </authorList>
    </citation>
    <scope>NUCLEOTIDE SEQUENCE [LARGE SCALE GENOMIC DNA]</scope>
</reference>
<organism evidence="1 2">
    <name type="scientific">Vibrio phage 2 TSL-2019</name>
    <dbReference type="NCBI Taxonomy" id="2508172"/>
    <lineage>
        <taxon>Viruses</taxon>
        <taxon>Duplodnaviria</taxon>
        <taxon>Heunggongvirae</taxon>
        <taxon>Uroviricota</taxon>
        <taxon>Caudoviricetes</taxon>
        <taxon>Chimalliviridae</taxon>
        <taxon>Gorgonvirinae</taxon>
        <taxon>Aphroditevirus</taxon>
        <taxon>Aphroditevirus av2TSL2019</taxon>
    </lineage>
</organism>
<name>A0A513PWF5_9CAUD</name>
<dbReference type="RefSeq" id="YP_009843196.1">
    <property type="nucleotide sequence ID" value="NC_048747.1"/>
</dbReference>
<dbReference type="GeneID" id="55613462"/>
<evidence type="ECO:0000313" key="2">
    <source>
        <dbReference type="Proteomes" id="UP000320660"/>
    </source>
</evidence>
<proteinExistence type="predicted"/>
<evidence type="ECO:0008006" key="3">
    <source>
        <dbReference type="Google" id="ProtNLM"/>
    </source>
</evidence>
<protein>
    <recommendedName>
        <fullName evidence="3">Bacterial Ig-like domain-containing protein</fullName>
    </recommendedName>
</protein>
<sequence>MSAIINHAVASGKVGRGQAIQVNGKFDGLAQPHLVTLSLDGKVVEQIYTDQQGYFKAELDSKGLSVGAHTVSYFLEENTEAGQEHTGDIKVRVTK</sequence>
<evidence type="ECO:0000313" key="1">
    <source>
        <dbReference type="EMBL" id="QAU04249.1"/>
    </source>
</evidence>
<dbReference type="KEGG" id="vg:55613462"/>
<dbReference type="Proteomes" id="UP000320660">
    <property type="component" value="Segment"/>
</dbReference>
<keyword evidence="2" id="KW-1185">Reference proteome</keyword>
<accession>A0A513PWF5</accession>